<sequence>MADNTGPDPFCNLEIVFKPAKTVITQDADTKKSIAVTKHESAEARKWKEHAAKQLAKRRAAAALKFKTLLHDLPQELFDKIHDYAMAFDIPEGCVIVVDEKYKPPSYLQITQELRDESAKEYFANNIFSFTDLRDCHKWVCALEAQHSRHVRNLRYDAHQIPDAVNSRVERPIAPMIIRQDLTSWSRAASKSGTEIDKMYGNAEQWLNALHTNESVSLEWSGWVLLEPDYSTWNYGCRCNGECSR</sequence>
<protein>
    <submittedName>
        <fullName evidence="1">Uncharacterized protein</fullName>
    </submittedName>
</protein>
<proteinExistence type="predicted"/>
<organism evidence="1 2">
    <name type="scientific">Zymoseptoria tritici (strain ST99CH_3D7)</name>
    <dbReference type="NCBI Taxonomy" id="1276538"/>
    <lineage>
        <taxon>Eukaryota</taxon>
        <taxon>Fungi</taxon>
        <taxon>Dikarya</taxon>
        <taxon>Ascomycota</taxon>
        <taxon>Pezizomycotina</taxon>
        <taxon>Dothideomycetes</taxon>
        <taxon>Dothideomycetidae</taxon>
        <taxon>Mycosphaerellales</taxon>
        <taxon>Mycosphaerellaceae</taxon>
        <taxon>Zymoseptoria</taxon>
    </lineage>
</organism>
<keyword evidence="2" id="KW-1185">Reference proteome</keyword>
<name>A0A1X7S2M1_ZYMT9</name>
<dbReference type="EMBL" id="LT853700">
    <property type="protein sequence ID" value="SMQ53922.1"/>
    <property type="molecule type" value="Genomic_DNA"/>
</dbReference>
<evidence type="ECO:0000313" key="1">
    <source>
        <dbReference type="EMBL" id="SMQ53922.1"/>
    </source>
</evidence>
<accession>A0A1X7S2M1</accession>
<evidence type="ECO:0000313" key="2">
    <source>
        <dbReference type="Proteomes" id="UP000215127"/>
    </source>
</evidence>
<dbReference type="AlphaFoldDB" id="A0A1X7S2M1"/>
<dbReference type="Proteomes" id="UP000215127">
    <property type="component" value="Chromosome 9"/>
</dbReference>
<gene>
    <name evidence="1" type="ORF">ZT3D7_G9076</name>
</gene>
<reference evidence="1 2" key="1">
    <citation type="submission" date="2016-06" db="EMBL/GenBank/DDBJ databases">
        <authorList>
            <person name="Kjaerup R.B."/>
            <person name="Dalgaard T.S."/>
            <person name="Juul-Madsen H.R."/>
        </authorList>
    </citation>
    <scope>NUCLEOTIDE SEQUENCE [LARGE SCALE GENOMIC DNA]</scope>
</reference>